<protein>
    <submittedName>
        <fullName evidence="2">Uncharacterized protein</fullName>
    </submittedName>
</protein>
<evidence type="ECO:0000256" key="1">
    <source>
        <dbReference type="SAM" id="Phobius"/>
    </source>
</evidence>
<comment type="caution">
    <text evidence="2">The sequence shown here is derived from an EMBL/GenBank/DDBJ whole genome shotgun (WGS) entry which is preliminary data.</text>
</comment>
<dbReference type="EMBL" id="JAAMPC010000016">
    <property type="protein sequence ID" value="KAG2251322.1"/>
    <property type="molecule type" value="Genomic_DNA"/>
</dbReference>
<evidence type="ECO:0000313" key="2">
    <source>
        <dbReference type="EMBL" id="KAG2251322.1"/>
    </source>
</evidence>
<name>A0A8X7PII4_BRACI</name>
<proteinExistence type="predicted"/>
<accession>A0A8X7PII4</accession>
<dbReference type="AlphaFoldDB" id="A0A8X7PII4"/>
<keyword evidence="1" id="KW-0472">Membrane</keyword>
<dbReference type="Proteomes" id="UP000886595">
    <property type="component" value="Unassembled WGS sequence"/>
</dbReference>
<sequence length="182" mass="20707">MENRERESVETLAAAFLRRRCRCVVAGESPFTFFFPLFLFAFVNVPSPQRDACELWLLRLFRSGRVVRFPSFWSHSELSQEGVVVGGRLLGLDFGWSYFPLVAPCTSVDWMSFGWFRHLNPSFLHSGRTETHALGDVVSLCSGGSVLESRLQTRDGRLGYDRYPGRDLKVKYATKAELSMPV</sequence>
<gene>
    <name evidence="2" type="ORF">Bca52824_081458</name>
</gene>
<organism evidence="2 3">
    <name type="scientific">Brassica carinata</name>
    <name type="common">Ethiopian mustard</name>
    <name type="synonym">Abyssinian cabbage</name>
    <dbReference type="NCBI Taxonomy" id="52824"/>
    <lineage>
        <taxon>Eukaryota</taxon>
        <taxon>Viridiplantae</taxon>
        <taxon>Streptophyta</taxon>
        <taxon>Embryophyta</taxon>
        <taxon>Tracheophyta</taxon>
        <taxon>Spermatophyta</taxon>
        <taxon>Magnoliopsida</taxon>
        <taxon>eudicotyledons</taxon>
        <taxon>Gunneridae</taxon>
        <taxon>Pentapetalae</taxon>
        <taxon>rosids</taxon>
        <taxon>malvids</taxon>
        <taxon>Brassicales</taxon>
        <taxon>Brassicaceae</taxon>
        <taxon>Brassiceae</taxon>
        <taxon>Brassica</taxon>
    </lineage>
</organism>
<keyword evidence="1" id="KW-0812">Transmembrane</keyword>
<feature type="transmembrane region" description="Helical" evidence="1">
    <location>
        <begin position="21"/>
        <end position="43"/>
    </location>
</feature>
<keyword evidence="3" id="KW-1185">Reference proteome</keyword>
<reference evidence="2 3" key="1">
    <citation type="submission" date="2020-02" db="EMBL/GenBank/DDBJ databases">
        <authorList>
            <person name="Ma Q."/>
            <person name="Huang Y."/>
            <person name="Song X."/>
            <person name="Pei D."/>
        </authorList>
    </citation>
    <scope>NUCLEOTIDE SEQUENCE [LARGE SCALE GENOMIC DNA]</scope>
    <source>
        <strain evidence="2">Sxm20200214</strain>
        <tissue evidence="2">Leaf</tissue>
    </source>
</reference>
<evidence type="ECO:0000313" key="3">
    <source>
        <dbReference type="Proteomes" id="UP000886595"/>
    </source>
</evidence>
<keyword evidence="1" id="KW-1133">Transmembrane helix</keyword>